<dbReference type="GO" id="GO:0016787">
    <property type="term" value="F:hydrolase activity"/>
    <property type="evidence" value="ECO:0007669"/>
    <property type="project" value="UniProtKB-KW"/>
</dbReference>
<dbReference type="Proteomes" id="UP001056291">
    <property type="component" value="Chromosome"/>
</dbReference>
<keyword evidence="12" id="KW-1185">Reference proteome</keyword>
<gene>
    <name evidence="8" type="primary">tdk</name>
    <name evidence="11" type="ORF">NBZ79_02380</name>
</gene>
<feature type="binding site" evidence="8">
    <location>
        <position position="182"/>
    </location>
    <ligand>
        <name>Zn(2+)</name>
        <dbReference type="ChEBI" id="CHEBI:29105"/>
    </ligand>
</feature>
<dbReference type="EMBL" id="CP098747">
    <property type="protein sequence ID" value="USG61819.1"/>
    <property type="molecule type" value="Genomic_DNA"/>
</dbReference>
<dbReference type="PANTHER" id="PTHR11441:SF0">
    <property type="entry name" value="THYMIDINE KINASE, CYTOSOLIC"/>
    <property type="match status" value="1"/>
</dbReference>
<keyword evidence="8" id="KW-0862">Zinc</keyword>
<keyword evidence="5 8" id="KW-0547">Nucleotide-binding</keyword>
<sequence>MAKLYFNYSTMNAGKSTTLLQSSFNYQERGMHPLLFTAALDDRFGKGKIASRIGLEAEALLFGDDTDVLEIVRKELENRSIDCVMVDEAQFLSRDQVYQLSEITDMLHIPVLAYGLRTDFQGNLFEGSKYLLAWADELRELKTICHCGKKATMVIRVDDAGNPVRAGAQKEIGGNDRYVALCRLHFKEATYGSTSLNKGKG</sequence>
<accession>A0ABY4W970</accession>
<dbReference type="SUPFAM" id="SSF57716">
    <property type="entry name" value="Glucocorticoid receptor-like (DNA-binding domain)"/>
    <property type="match status" value="1"/>
</dbReference>
<dbReference type="Gene3D" id="3.30.60.20">
    <property type="match status" value="1"/>
</dbReference>
<keyword evidence="11" id="KW-0378">Hydrolase</keyword>
<keyword evidence="4 8" id="KW-0808">Transferase</keyword>
<dbReference type="InterPro" id="IPR001267">
    <property type="entry name" value="Thymidine_kinase"/>
</dbReference>
<dbReference type="PANTHER" id="PTHR11441">
    <property type="entry name" value="THYMIDINE KINASE"/>
    <property type="match status" value="1"/>
</dbReference>
<feature type="binding site" evidence="8">
    <location>
        <position position="185"/>
    </location>
    <ligand>
        <name>Zn(2+)</name>
        <dbReference type="ChEBI" id="CHEBI:29105"/>
    </ligand>
</feature>
<dbReference type="InterPro" id="IPR020633">
    <property type="entry name" value="Thymidine_kinase_CS"/>
</dbReference>
<dbReference type="Pfam" id="PF00265">
    <property type="entry name" value="TK"/>
    <property type="match status" value="1"/>
</dbReference>
<reference evidence="11" key="1">
    <citation type="submission" date="2022-06" db="EMBL/GenBank/DDBJ databases">
        <title>Sneathiella actinostolidae sp. nov., isolated from a sea anemonein the Western Pacific Ocean.</title>
        <authorList>
            <person name="Wei M.J."/>
        </authorList>
    </citation>
    <scope>NUCLEOTIDE SEQUENCE</scope>
    <source>
        <strain evidence="11">PHK-P5</strain>
    </source>
</reference>
<evidence type="ECO:0000313" key="12">
    <source>
        <dbReference type="Proteomes" id="UP001056291"/>
    </source>
</evidence>
<name>A0ABY4W970_9PROT</name>
<dbReference type="InterPro" id="IPR027417">
    <property type="entry name" value="P-loop_NTPase"/>
</dbReference>
<dbReference type="Gene3D" id="3.40.50.300">
    <property type="entry name" value="P-loop containing nucleotide triphosphate hydrolases"/>
    <property type="match status" value="1"/>
</dbReference>
<feature type="binding site" evidence="8">
    <location>
        <begin position="9"/>
        <end position="16"/>
    </location>
    <ligand>
        <name>ATP</name>
        <dbReference type="ChEBI" id="CHEBI:30616"/>
    </ligand>
</feature>
<evidence type="ECO:0000256" key="8">
    <source>
        <dbReference type="HAMAP-Rule" id="MF_00124"/>
    </source>
</evidence>
<dbReference type="HAMAP" id="MF_00124">
    <property type="entry name" value="Thymidine_kinase"/>
    <property type="match status" value="1"/>
</dbReference>
<dbReference type="SUPFAM" id="SSF52540">
    <property type="entry name" value="P-loop containing nucleoside triphosphate hydrolases"/>
    <property type="match status" value="1"/>
</dbReference>
<keyword evidence="6 8" id="KW-0418">Kinase</keyword>
<dbReference type="RefSeq" id="WP_251935080.1">
    <property type="nucleotide sequence ID" value="NZ_CP098747.1"/>
</dbReference>
<evidence type="ECO:0000256" key="6">
    <source>
        <dbReference type="ARBA" id="ARBA00022777"/>
    </source>
</evidence>
<evidence type="ECO:0000256" key="10">
    <source>
        <dbReference type="RuleBase" id="RU004165"/>
    </source>
</evidence>
<feature type="binding site" evidence="8">
    <location>
        <position position="145"/>
    </location>
    <ligand>
        <name>Zn(2+)</name>
        <dbReference type="ChEBI" id="CHEBI:29105"/>
    </ligand>
</feature>
<keyword evidence="8" id="KW-0963">Cytoplasm</keyword>
<protein>
    <recommendedName>
        <fullName evidence="2 8">Thymidine kinase</fullName>
        <ecNumber evidence="2 8">2.7.1.21</ecNumber>
    </recommendedName>
</protein>
<dbReference type="GO" id="GO:0004797">
    <property type="term" value="F:thymidine kinase activity"/>
    <property type="evidence" value="ECO:0007669"/>
    <property type="project" value="UniProtKB-EC"/>
</dbReference>
<evidence type="ECO:0000256" key="4">
    <source>
        <dbReference type="ARBA" id="ARBA00022679"/>
    </source>
</evidence>
<comment type="subunit">
    <text evidence="8">Homotetramer.</text>
</comment>
<comment type="subcellular location">
    <subcellularLocation>
        <location evidence="8">Cytoplasm</location>
    </subcellularLocation>
</comment>
<organism evidence="11 12">
    <name type="scientific">Sneathiella marina</name>
    <dbReference type="NCBI Taxonomy" id="2950108"/>
    <lineage>
        <taxon>Bacteria</taxon>
        <taxon>Pseudomonadati</taxon>
        <taxon>Pseudomonadota</taxon>
        <taxon>Alphaproteobacteria</taxon>
        <taxon>Sneathiellales</taxon>
        <taxon>Sneathiellaceae</taxon>
        <taxon>Sneathiella</taxon>
    </lineage>
</organism>
<keyword evidence="7 8" id="KW-0067">ATP-binding</keyword>
<dbReference type="NCBIfam" id="NF003300">
    <property type="entry name" value="PRK04296.1-5"/>
    <property type="match status" value="1"/>
</dbReference>
<proteinExistence type="inferred from homology"/>
<evidence type="ECO:0000256" key="1">
    <source>
        <dbReference type="ARBA" id="ARBA00007587"/>
    </source>
</evidence>
<evidence type="ECO:0000256" key="2">
    <source>
        <dbReference type="ARBA" id="ARBA00012118"/>
    </source>
</evidence>
<evidence type="ECO:0000313" key="11">
    <source>
        <dbReference type="EMBL" id="USG61819.1"/>
    </source>
</evidence>
<keyword evidence="3 8" id="KW-0237">DNA synthesis</keyword>
<comment type="similarity">
    <text evidence="1 8 10">Belongs to the thymidine kinase family.</text>
</comment>
<feature type="binding site" evidence="8">
    <location>
        <begin position="87"/>
        <end position="90"/>
    </location>
    <ligand>
        <name>ATP</name>
        <dbReference type="ChEBI" id="CHEBI:30616"/>
    </ligand>
</feature>
<evidence type="ECO:0000256" key="9">
    <source>
        <dbReference type="RuleBase" id="RU000544"/>
    </source>
</evidence>
<evidence type="ECO:0000256" key="3">
    <source>
        <dbReference type="ARBA" id="ARBA00022634"/>
    </source>
</evidence>
<evidence type="ECO:0000256" key="5">
    <source>
        <dbReference type="ARBA" id="ARBA00022741"/>
    </source>
</evidence>
<keyword evidence="8" id="KW-0479">Metal-binding</keyword>
<feature type="binding site" evidence="8">
    <location>
        <position position="147"/>
    </location>
    <ligand>
        <name>Zn(2+)</name>
        <dbReference type="ChEBI" id="CHEBI:29105"/>
    </ligand>
</feature>
<evidence type="ECO:0000256" key="7">
    <source>
        <dbReference type="ARBA" id="ARBA00022840"/>
    </source>
</evidence>
<dbReference type="PIRSF" id="PIRSF035805">
    <property type="entry name" value="TK_cell"/>
    <property type="match status" value="1"/>
</dbReference>
<comment type="catalytic activity">
    <reaction evidence="8 9">
        <text>thymidine + ATP = dTMP + ADP + H(+)</text>
        <dbReference type="Rhea" id="RHEA:19129"/>
        <dbReference type="ChEBI" id="CHEBI:15378"/>
        <dbReference type="ChEBI" id="CHEBI:17748"/>
        <dbReference type="ChEBI" id="CHEBI:30616"/>
        <dbReference type="ChEBI" id="CHEBI:63528"/>
        <dbReference type="ChEBI" id="CHEBI:456216"/>
        <dbReference type="EC" id="2.7.1.21"/>
    </reaction>
</comment>
<feature type="active site" description="Proton acceptor" evidence="8">
    <location>
        <position position="88"/>
    </location>
</feature>
<dbReference type="EC" id="2.7.1.21" evidence="2 8"/>
<dbReference type="PROSITE" id="PS00603">
    <property type="entry name" value="TK_CELLULAR_TYPE"/>
    <property type="match status" value="1"/>
</dbReference>